<dbReference type="PANTHER" id="PTHR41771">
    <property type="entry name" value="MEMBRANE PROTEIN-RELATED"/>
    <property type="match status" value="1"/>
</dbReference>
<dbReference type="PANTHER" id="PTHR41771:SF1">
    <property type="entry name" value="MEMBRANE PROTEIN"/>
    <property type="match status" value="1"/>
</dbReference>
<reference evidence="2 4" key="1">
    <citation type="submission" date="2018-06" db="EMBL/GenBank/DDBJ databases">
        <authorList>
            <consortium name="Pathogen Informatics"/>
            <person name="Doyle S."/>
        </authorList>
    </citation>
    <scope>NUCLEOTIDE SEQUENCE [LARGE SCALE GENOMIC DNA]</scope>
    <source>
        <strain evidence="2 4">NCTC13830</strain>
    </source>
</reference>
<evidence type="ECO:0000313" key="2">
    <source>
        <dbReference type="EMBL" id="SUM45166.1"/>
    </source>
</evidence>
<keyword evidence="1" id="KW-0812">Transmembrane</keyword>
<gene>
    <name evidence="3" type="ORF">BJR09_05650</name>
    <name evidence="2" type="ORF">NCTC13830_02585</name>
</gene>
<protein>
    <submittedName>
        <fullName evidence="2">Membrane spanning protein</fullName>
    </submittedName>
    <submittedName>
        <fullName evidence="3">YibE/F family protein</fullName>
    </submittedName>
</protein>
<dbReference type="AlphaFoldDB" id="A0A380G3X2"/>
<dbReference type="Proteomes" id="UP000254047">
    <property type="component" value="Unassembled WGS sequence"/>
</dbReference>
<feature type="transmembrane region" description="Helical" evidence="1">
    <location>
        <begin position="12"/>
        <end position="34"/>
    </location>
</feature>
<dbReference type="Proteomes" id="UP000297598">
    <property type="component" value="Unassembled WGS sequence"/>
</dbReference>
<dbReference type="EMBL" id="UHDO01000001">
    <property type="protein sequence ID" value="SUM45166.1"/>
    <property type="molecule type" value="Genomic_DNA"/>
</dbReference>
<dbReference type="OrthoDB" id="5753718at2"/>
<evidence type="ECO:0000256" key="1">
    <source>
        <dbReference type="SAM" id="Phobius"/>
    </source>
</evidence>
<feature type="transmembrane region" description="Helical" evidence="1">
    <location>
        <begin position="205"/>
        <end position="229"/>
    </location>
</feature>
<keyword evidence="1" id="KW-0472">Membrane</keyword>
<name>A0A380G3X2_9STAP</name>
<keyword evidence="5" id="KW-1185">Reference proteome</keyword>
<dbReference type="Pfam" id="PF07907">
    <property type="entry name" value="YibE_F"/>
    <property type="match status" value="1"/>
</dbReference>
<evidence type="ECO:0000313" key="4">
    <source>
        <dbReference type="Proteomes" id="UP000254047"/>
    </source>
</evidence>
<feature type="transmembrane region" description="Helical" evidence="1">
    <location>
        <begin position="344"/>
        <end position="366"/>
    </location>
</feature>
<feature type="transmembrane region" description="Helical" evidence="1">
    <location>
        <begin position="128"/>
        <end position="145"/>
    </location>
</feature>
<proteinExistence type="predicted"/>
<feature type="transmembrane region" description="Helical" evidence="1">
    <location>
        <begin position="249"/>
        <end position="269"/>
    </location>
</feature>
<dbReference type="EMBL" id="SRLS01000006">
    <property type="protein sequence ID" value="TGE18002.1"/>
    <property type="molecule type" value="Genomic_DNA"/>
</dbReference>
<dbReference type="RefSeq" id="WP_103297739.1">
    <property type="nucleotide sequence ID" value="NZ_PPQT01000031.1"/>
</dbReference>
<feature type="transmembrane region" description="Helical" evidence="1">
    <location>
        <begin position="306"/>
        <end position="324"/>
    </location>
</feature>
<keyword evidence="1" id="KW-1133">Transmembrane helix</keyword>
<feature type="transmembrane region" description="Helical" evidence="1">
    <location>
        <begin position="179"/>
        <end position="198"/>
    </location>
</feature>
<organism evidence="2 4">
    <name type="scientific">Staphylococcus petrasii</name>
    <dbReference type="NCBI Taxonomy" id="1276936"/>
    <lineage>
        <taxon>Bacteria</taxon>
        <taxon>Bacillati</taxon>
        <taxon>Bacillota</taxon>
        <taxon>Bacilli</taxon>
        <taxon>Bacillales</taxon>
        <taxon>Staphylococcaceae</taxon>
        <taxon>Staphylococcus</taxon>
    </lineage>
</organism>
<feature type="transmembrane region" description="Helical" evidence="1">
    <location>
        <begin position="152"/>
        <end position="173"/>
    </location>
</feature>
<evidence type="ECO:0000313" key="5">
    <source>
        <dbReference type="Proteomes" id="UP000297598"/>
    </source>
</evidence>
<dbReference type="InterPro" id="IPR012507">
    <property type="entry name" value="YibE_F"/>
</dbReference>
<evidence type="ECO:0000313" key="3">
    <source>
        <dbReference type="EMBL" id="TGE18002.1"/>
    </source>
</evidence>
<accession>A0A380G3X2</accession>
<sequence>MNIKKQTPLQRRVLNWITLIITIVMIALFVFTFFNASFYRTPIGKITQVDTTKAQKVTDEQHNSDLKYKQHLTLTILNGQFKGATTTIDNTYVKSQADTEHFGKNDKVLLHIQKSPKDATILEKKRDSLTVAIVGIFIVTLLLVGRHVGLQSILSLIFNTIAIISAIAIHNQLPSTNLFLLMSIAVVLSTIVTLLLVTGWHMRTWITALSTLLGTFLCIGITELVIQLTGGSGIKYETMSFLTLPPKDVFMASVLIGSLGAVMDVAITISSGMYEIVQRTPDITTSRLALAGRNIGQDIMGTMTNILLFSYLSGSLAMFLIYLKNANTFTYTISMNWSLEIARALTGGIGIVLTIPITIGLMVLWVKRRGVMTR</sequence>
<reference evidence="3 5" key="2">
    <citation type="submission" date="2019-04" db="EMBL/GenBank/DDBJ databases">
        <title>Genomic characterization of Staphylococcus petrasii strains.</title>
        <authorList>
            <person name="Vrbovska V."/>
            <person name="Kovarovic V."/>
            <person name="Maslanova I."/>
            <person name="Indrakova A."/>
            <person name="Petras P."/>
            <person name="Sedo O."/>
            <person name="Svec P."/>
            <person name="Fisarova L."/>
            <person name="Sedlacek I."/>
            <person name="Doskar J."/>
            <person name="Pantucek R."/>
        </authorList>
    </citation>
    <scope>NUCLEOTIDE SEQUENCE [LARGE SCALE GENOMIC DNA]</scope>
    <source>
        <strain evidence="3 5">P5404</strain>
    </source>
</reference>